<keyword evidence="10" id="KW-1185">Reference proteome</keyword>
<keyword evidence="2" id="KW-0805">Transcription regulation</keyword>
<keyword evidence="4" id="KW-0238">DNA-binding</keyword>
<keyword evidence="5" id="KW-0804">Transcription</keyword>
<organism evidence="9 10">
    <name type="scientific">Carnegiea gigantea</name>
    <dbReference type="NCBI Taxonomy" id="171969"/>
    <lineage>
        <taxon>Eukaryota</taxon>
        <taxon>Viridiplantae</taxon>
        <taxon>Streptophyta</taxon>
        <taxon>Embryophyta</taxon>
        <taxon>Tracheophyta</taxon>
        <taxon>Spermatophyta</taxon>
        <taxon>Magnoliopsida</taxon>
        <taxon>eudicotyledons</taxon>
        <taxon>Gunneridae</taxon>
        <taxon>Pentapetalae</taxon>
        <taxon>Caryophyllales</taxon>
        <taxon>Cactineae</taxon>
        <taxon>Cactaceae</taxon>
        <taxon>Cactoideae</taxon>
        <taxon>Echinocereeae</taxon>
        <taxon>Carnegiea</taxon>
    </lineage>
</organism>
<evidence type="ECO:0000256" key="7">
    <source>
        <dbReference type="SAM" id="MobiDB-lite"/>
    </source>
</evidence>
<feature type="region of interest" description="Disordered" evidence="7">
    <location>
        <begin position="91"/>
        <end position="146"/>
    </location>
</feature>
<dbReference type="OrthoDB" id="6270329at2759"/>
<protein>
    <recommendedName>
        <fullName evidence="8">RWP-RK domain-containing protein</fullName>
    </recommendedName>
</protein>
<accession>A0A9Q1KSI8</accession>
<keyword evidence="3" id="KW-0175">Coiled coil</keyword>
<evidence type="ECO:0000256" key="6">
    <source>
        <dbReference type="ARBA" id="ARBA00023242"/>
    </source>
</evidence>
<evidence type="ECO:0000256" key="1">
    <source>
        <dbReference type="ARBA" id="ARBA00004049"/>
    </source>
</evidence>
<dbReference type="InterPro" id="IPR044607">
    <property type="entry name" value="RKD-like"/>
</dbReference>
<evidence type="ECO:0000256" key="4">
    <source>
        <dbReference type="ARBA" id="ARBA00023125"/>
    </source>
</evidence>
<dbReference type="GO" id="GO:0003700">
    <property type="term" value="F:DNA-binding transcription factor activity"/>
    <property type="evidence" value="ECO:0007669"/>
    <property type="project" value="InterPro"/>
</dbReference>
<dbReference type="InterPro" id="IPR003035">
    <property type="entry name" value="RWP-RK_dom"/>
</dbReference>
<name>A0A9Q1KSI8_9CARY</name>
<reference evidence="9" key="1">
    <citation type="submission" date="2022-04" db="EMBL/GenBank/DDBJ databases">
        <title>Carnegiea gigantea Genome sequencing and assembly v2.</title>
        <authorList>
            <person name="Copetti D."/>
            <person name="Sanderson M.J."/>
            <person name="Burquez A."/>
            <person name="Wojciechowski M.F."/>
        </authorList>
    </citation>
    <scope>NUCLEOTIDE SEQUENCE</scope>
    <source>
        <strain evidence="9">SGP5-SGP5p</strain>
        <tissue evidence="9">Aerial part</tissue>
    </source>
</reference>
<feature type="domain" description="RWP-RK" evidence="8">
    <location>
        <begin position="276"/>
        <end position="357"/>
    </location>
</feature>
<keyword evidence="6" id="KW-0539">Nucleus</keyword>
<dbReference type="Proteomes" id="UP001153076">
    <property type="component" value="Unassembled WGS sequence"/>
</dbReference>
<evidence type="ECO:0000256" key="3">
    <source>
        <dbReference type="ARBA" id="ARBA00023054"/>
    </source>
</evidence>
<gene>
    <name evidence="9" type="ORF">Cgig2_011414</name>
</gene>
<feature type="region of interest" description="Disordered" evidence="7">
    <location>
        <begin position="1"/>
        <end position="46"/>
    </location>
</feature>
<evidence type="ECO:0000313" key="10">
    <source>
        <dbReference type="Proteomes" id="UP001153076"/>
    </source>
</evidence>
<dbReference type="PROSITE" id="PS51519">
    <property type="entry name" value="RWP_RK"/>
    <property type="match status" value="1"/>
</dbReference>
<dbReference type="EMBL" id="JAKOGI010000027">
    <property type="protein sequence ID" value="KAJ8448793.1"/>
    <property type="molecule type" value="Genomic_DNA"/>
</dbReference>
<dbReference type="PANTHER" id="PTHR46373:SF5">
    <property type="entry name" value="RWP-RK DOMAIN PROTEIN"/>
    <property type="match status" value="1"/>
</dbReference>
<evidence type="ECO:0000256" key="2">
    <source>
        <dbReference type="ARBA" id="ARBA00023015"/>
    </source>
</evidence>
<dbReference type="Pfam" id="PF02042">
    <property type="entry name" value="RWP-RK"/>
    <property type="match status" value="1"/>
</dbReference>
<evidence type="ECO:0000313" key="9">
    <source>
        <dbReference type="EMBL" id="KAJ8448793.1"/>
    </source>
</evidence>
<comment type="function">
    <text evidence="1">Putative transcription factor.</text>
</comment>
<comment type="caution">
    <text evidence="9">The sequence shown here is derived from an EMBL/GenBank/DDBJ whole genome shotgun (WGS) entry which is preliminary data.</text>
</comment>
<evidence type="ECO:0000259" key="8">
    <source>
        <dbReference type="PROSITE" id="PS51519"/>
    </source>
</evidence>
<feature type="compositionally biased region" description="Basic and acidic residues" evidence="7">
    <location>
        <begin position="18"/>
        <end position="44"/>
    </location>
</feature>
<evidence type="ECO:0000256" key="5">
    <source>
        <dbReference type="ARBA" id="ARBA00023163"/>
    </source>
</evidence>
<dbReference type="GO" id="GO:0003677">
    <property type="term" value="F:DNA binding"/>
    <property type="evidence" value="ECO:0007669"/>
    <property type="project" value="UniProtKB-KW"/>
</dbReference>
<sequence length="383" mass="43872">MKDPTASNAFPFRNNPPSDHHHDHHGNDKHPPDHQHDDHDHDQVDSSSLSLIDQMLTADDSILWDPLLADDFLDLDIPLLNDPVLWGTPSQTGHHDNATHDYRHHEVGSTSNGGSDEKKKTDDQGMEKGREAVDNSGSHHDHDHDHQEDALAMAPLQVWPPNNDNNPTAHILPNLRFMEGWDFFCTESLENIKEYMKWYLEDHRQKGYILLQEPLSFFYEVLCTGYDWVNNSVGEPHAQVSQAGTSNQEVNPPLEVPCYAMQVQPMANQQVPTLLKTELAVQRERIKSMTLGDFAKYFDTPIEEAAKQLRLCATVIKKKLRSFHISRWPYRKVRSIKRKISLWSKDLEVDNPEARARAEAEILKLQQQLDDILNGNIETLKSI</sequence>
<dbReference type="PANTHER" id="PTHR46373">
    <property type="entry name" value="PROTEIN RKD4"/>
    <property type="match status" value="1"/>
</dbReference>
<feature type="compositionally biased region" description="Basic and acidic residues" evidence="7">
    <location>
        <begin position="93"/>
        <end position="107"/>
    </location>
</feature>
<feature type="compositionally biased region" description="Basic and acidic residues" evidence="7">
    <location>
        <begin position="115"/>
        <end position="146"/>
    </location>
</feature>
<dbReference type="AlphaFoldDB" id="A0A9Q1KSI8"/>
<proteinExistence type="predicted"/>